<sequence length="420" mass="47179">MQESTEPIEESDEAPSTSTTKKQAANPWKHQSEETYRKTAEKLVHFSSKTVNSNASAAGIRLTAGDGLDLPYVSARTLINAGVELELDYAEGGAAQAGIIKQLMACQTNDPFADAATAEEKACIRPLLEKIRDERFELGTGKVDLRLRQLLIPKENAPGGYVAVTPITSGSVCHILFNNEDGLVLEHNRKASDAAKTKKTSPFSFIRQARMGIGGANPQNVGRLTRNMQQPILVSAPPQDARLRHALSIYHKGLTFDFSRYGPYWDALIRYSIYRDELTDKEKNTMQTNMKNRAGETTHFHGLGALVEAQAQQAFSLLWKHRENLPQEHLFETGIEPEYELVSRKVHGVIRGLIDPRLRKTDYKKDRTGREMNWPREMAEYIADAIVNVRHVKDGESILLFPLDDVAKMDLTNQLEDYFR</sequence>
<dbReference type="InterPro" id="IPR013397">
    <property type="entry name" value="CRISPR-assoc_prot_Csy1"/>
</dbReference>
<organism evidence="2 3">
    <name type="scientific">Oxalobacter formigenes OXCC13</name>
    <dbReference type="NCBI Taxonomy" id="556269"/>
    <lineage>
        <taxon>Bacteria</taxon>
        <taxon>Pseudomonadati</taxon>
        <taxon>Pseudomonadota</taxon>
        <taxon>Betaproteobacteria</taxon>
        <taxon>Burkholderiales</taxon>
        <taxon>Oxalobacteraceae</taxon>
        <taxon>Oxalobacter</taxon>
    </lineage>
</organism>
<name>C3X847_OXAFO</name>
<dbReference type="EMBL" id="GG658170">
    <property type="protein sequence ID" value="EEO29373.1"/>
    <property type="molecule type" value="Genomic_DNA"/>
</dbReference>
<dbReference type="eggNOG" id="ENOG5031GIF">
    <property type="taxonomic scope" value="Bacteria"/>
</dbReference>
<reference evidence="2 3" key="1">
    <citation type="submission" date="2009-02" db="EMBL/GenBank/DDBJ databases">
        <title>The Genome Sequence of Oxalobacter formigenes OXCC13.</title>
        <authorList>
            <consortium name="The Broad Institute Genome Sequencing Platform"/>
            <person name="Ward D."/>
            <person name="Young S.K."/>
            <person name="Kodira C.D."/>
            <person name="Zeng Q."/>
            <person name="Koehrsen M."/>
            <person name="Alvarado L."/>
            <person name="Berlin A."/>
            <person name="Borenstein D."/>
            <person name="Chen Z."/>
            <person name="Engels R."/>
            <person name="Freedman E."/>
            <person name="Gellesch M."/>
            <person name="Goldberg J."/>
            <person name="Griggs A."/>
            <person name="Gujja S."/>
            <person name="Heiman D."/>
            <person name="Hepburn T."/>
            <person name="Howarth C."/>
            <person name="Jen D."/>
            <person name="Larson L."/>
            <person name="Lewis B."/>
            <person name="Mehta T."/>
            <person name="Park D."/>
            <person name="Pearson M."/>
            <person name="Roberts A."/>
            <person name="Saif S."/>
            <person name="Shea T."/>
            <person name="Shenoy N."/>
            <person name="Sisk P."/>
            <person name="Stolte C."/>
            <person name="Sykes S."/>
            <person name="Walk T."/>
            <person name="White J."/>
            <person name="Yandava C."/>
            <person name="Allison M.J."/>
            <person name="Lander E."/>
            <person name="Nusbaum C."/>
            <person name="Galagan J."/>
            <person name="Birren B."/>
        </authorList>
    </citation>
    <scope>NUCLEOTIDE SEQUENCE [LARGE SCALE GENOMIC DNA]</scope>
    <source>
        <strain evidence="2 3">OXCC13</strain>
    </source>
</reference>
<dbReference type="GeneID" id="77135687"/>
<dbReference type="AlphaFoldDB" id="C3X847"/>
<keyword evidence="3" id="KW-1185">Reference proteome</keyword>
<feature type="region of interest" description="Disordered" evidence="1">
    <location>
        <begin position="1"/>
        <end position="34"/>
    </location>
</feature>
<feature type="compositionally biased region" description="Polar residues" evidence="1">
    <location>
        <begin position="14"/>
        <end position="23"/>
    </location>
</feature>
<dbReference type="Proteomes" id="UP000005089">
    <property type="component" value="Unassembled WGS sequence"/>
</dbReference>
<dbReference type="HOGENOM" id="CLU_686290_0_0_4"/>
<dbReference type="Pfam" id="PF09611">
    <property type="entry name" value="Cas_Csy1"/>
    <property type="match status" value="1"/>
</dbReference>
<gene>
    <name evidence="2" type="ORF">OFBG_00401</name>
</gene>
<dbReference type="STRING" id="847.BRW83_1851"/>
<evidence type="ECO:0000313" key="2">
    <source>
        <dbReference type="EMBL" id="EEO29373.1"/>
    </source>
</evidence>
<protein>
    <submittedName>
        <fullName evidence="2">Uncharacterized protein</fullName>
    </submittedName>
</protein>
<evidence type="ECO:0000256" key="1">
    <source>
        <dbReference type="SAM" id="MobiDB-lite"/>
    </source>
</evidence>
<dbReference type="OrthoDB" id="6676442at2"/>
<evidence type="ECO:0000313" key="3">
    <source>
        <dbReference type="Proteomes" id="UP000005089"/>
    </source>
</evidence>
<proteinExistence type="predicted"/>
<feature type="compositionally biased region" description="Acidic residues" evidence="1">
    <location>
        <begin position="1"/>
        <end position="13"/>
    </location>
</feature>
<accession>C3X847</accession>
<dbReference type="RefSeq" id="WP_005879782.1">
    <property type="nucleotide sequence ID" value="NZ_CP019430.1"/>
</dbReference>